<reference evidence="6" key="1">
    <citation type="submission" date="2023-03" db="EMBL/GenBank/DDBJ databases">
        <title>Actinoallomurus iriomotensis NBRC 103684.</title>
        <authorList>
            <person name="Ichikawa N."/>
            <person name="Sato H."/>
            <person name="Tonouchi N."/>
        </authorList>
    </citation>
    <scope>NUCLEOTIDE SEQUENCE</scope>
    <source>
        <strain evidence="6">NBRC 103684</strain>
    </source>
</reference>
<proteinExistence type="inferred from homology"/>
<dbReference type="GO" id="GO:0000976">
    <property type="term" value="F:transcription cis-regulatory region binding"/>
    <property type="evidence" value="ECO:0007669"/>
    <property type="project" value="TreeGrafter"/>
</dbReference>
<dbReference type="Pfam" id="PF03466">
    <property type="entry name" value="LysR_substrate"/>
    <property type="match status" value="1"/>
</dbReference>
<dbReference type="EMBL" id="BSTK01000006">
    <property type="protein sequence ID" value="GLY86551.1"/>
    <property type="molecule type" value="Genomic_DNA"/>
</dbReference>
<dbReference type="Proteomes" id="UP001165074">
    <property type="component" value="Unassembled WGS sequence"/>
</dbReference>
<keyword evidence="2" id="KW-0805">Transcription regulation</keyword>
<evidence type="ECO:0000256" key="3">
    <source>
        <dbReference type="ARBA" id="ARBA00023125"/>
    </source>
</evidence>
<evidence type="ECO:0000313" key="6">
    <source>
        <dbReference type="EMBL" id="GLY86551.1"/>
    </source>
</evidence>
<dbReference type="PRINTS" id="PR00039">
    <property type="entry name" value="HTHLYSR"/>
</dbReference>
<dbReference type="InterPro" id="IPR005119">
    <property type="entry name" value="LysR_subst-bd"/>
</dbReference>
<evidence type="ECO:0000259" key="5">
    <source>
        <dbReference type="PROSITE" id="PS50931"/>
    </source>
</evidence>
<dbReference type="AlphaFoldDB" id="A0A9W6S3H4"/>
<evidence type="ECO:0000256" key="4">
    <source>
        <dbReference type="ARBA" id="ARBA00023163"/>
    </source>
</evidence>
<dbReference type="PANTHER" id="PTHR30126:SF39">
    <property type="entry name" value="HTH-TYPE TRANSCRIPTIONAL REGULATOR CYSL"/>
    <property type="match status" value="1"/>
</dbReference>
<feature type="domain" description="HTH lysR-type" evidence="5">
    <location>
        <begin position="1"/>
        <end position="56"/>
    </location>
</feature>
<dbReference type="Gene3D" id="1.10.10.10">
    <property type="entry name" value="Winged helix-like DNA-binding domain superfamily/Winged helix DNA-binding domain"/>
    <property type="match status" value="1"/>
</dbReference>
<dbReference type="FunFam" id="1.10.10.10:FF:000001">
    <property type="entry name" value="LysR family transcriptional regulator"/>
    <property type="match status" value="1"/>
</dbReference>
<dbReference type="SUPFAM" id="SSF53850">
    <property type="entry name" value="Periplasmic binding protein-like II"/>
    <property type="match status" value="1"/>
</dbReference>
<protein>
    <submittedName>
        <fullName evidence="6">LysR family transcriptional regulator</fullName>
    </submittedName>
</protein>
<dbReference type="InterPro" id="IPR036390">
    <property type="entry name" value="WH_DNA-bd_sf"/>
</dbReference>
<dbReference type="InterPro" id="IPR000847">
    <property type="entry name" value="LysR_HTH_N"/>
</dbReference>
<dbReference type="PANTHER" id="PTHR30126">
    <property type="entry name" value="HTH-TYPE TRANSCRIPTIONAL REGULATOR"/>
    <property type="match status" value="1"/>
</dbReference>
<sequence>MDTHLLRTFVAVARHGSFTAAATELGYTQSAVSQHVAALETDLRTPLLRRRPVALTDAGARLLEHAEPLLLRLAAARADVTRLVAAPAEHLVVGASALALGGGLAGALAAVRSRRPLVSPTVRVLERAEIAARVADGTLDLGLVDGVAAPTDPLPLPDVGPLSAVAVTQAPLAVLLPPGHPLEGRRGLRLADLADARWIDAPEAAMPLDRLRAASGSDGFRPSLRYEGTDVRGLIALALAGHGLALLPEPALDGVAAGVPVPRLVHRVELLHGGLTDGPAALLAAALTG</sequence>
<dbReference type="PROSITE" id="PS50931">
    <property type="entry name" value="HTH_LYSR"/>
    <property type="match status" value="1"/>
</dbReference>
<evidence type="ECO:0000313" key="7">
    <source>
        <dbReference type="Proteomes" id="UP001165074"/>
    </source>
</evidence>
<dbReference type="GO" id="GO:0003700">
    <property type="term" value="F:DNA-binding transcription factor activity"/>
    <property type="evidence" value="ECO:0007669"/>
    <property type="project" value="InterPro"/>
</dbReference>
<evidence type="ECO:0000256" key="1">
    <source>
        <dbReference type="ARBA" id="ARBA00009437"/>
    </source>
</evidence>
<dbReference type="RefSeq" id="WP_285574738.1">
    <property type="nucleotide sequence ID" value="NZ_BSTK01000006.1"/>
</dbReference>
<dbReference type="Gene3D" id="3.40.190.10">
    <property type="entry name" value="Periplasmic binding protein-like II"/>
    <property type="match status" value="2"/>
</dbReference>
<comment type="similarity">
    <text evidence="1">Belongs to the LysR transcriptional regulatory family.</text>
</comment>
<evidence type="ECO:0000256" key="2">
    <source>
        <dbReference type="ARBA" id="ARBA00023015"/>
    </source>
</evidence>
<comment type="caution">
    <text evidence="6">The sequence shown here is derived from an EMBL/GenBank/DDBJ whole genome shotgun (WGS) entry which is preliminary data.</text>
</comment>
<dbReference type="SUPFAM" id="SSF46785">
    <property type="entry name" value="Winged helix' DNA-binding domain"/>
    <property type="match status" value="1"/>
</dbReference>
<gene>
    <name evidence="6" type="primary">gltC</name>
    <name evidence="6" type="ORF">Airi02_044800</name>
</gene>
<keyword evidence="3" id="KW-0238">DNA-binding</keyword>
<keyword evidence="7" id="KW-1185">Reference proteome</keyword>
<dbReference type="InterPro" id="IPR036388">
    <property type="entry name" value="WH-like_DNA-bd_sf"/>
</dbReference>
<dbReference type="Pfam" id="PF00126">
    <property type="entry name" value="HTH_1"/>
    <property type="match status" value="1"/>
</dbReference>
<keyword evidence="4" id="KW-0804">Transcription</keyword>
<organism evidence="6 7">
    <name type="scientific">Actinoallomurus iriomotensis</name>
    <dbReference type="NCBI Taxonomy" id="478107"/>
    <lineage>
        <taxon>Bacteria</taxon>
        <taxon>Bacillati</taxon>
        <taxon>Actinomycetota</taxon>
        <taxon>Actinomycetes</taxon>
        <taxon>Streptosporangiales</taxon>
        <taxon>Thermomonosporaceae</taxon>
        <taxon>Actinoallomurus</taxon>
    </lineage>
</organism>
<dbReference type="CDD" id="cd05466">
    <property type="entry name" value="PBP2_LTTR_substrate"/>
    <property type="match status" value="1"/>
</dbReference>
<name>A0A9W6S3H4_9ACTN</name>
<accession>A0A9W6S3H4</accession>